<feature type="chain" id="PRO_5007566884" description="Secreted protein" evidence="2">
    <location>
        <begin position="33"/>
        <end position="308"/>
    </location>
</feature>
<dbReference type="RefSeq" id="WP_061610671.1">
    <property type="nucleotide sequence ID" value="NZ_JEMA01000766.1"/>
</dbReference>
<feature type="signal peptide" evidence="2">
    <location>
        <begin position="1"/>
        <end position="32"/>
    </location>
</feature>
<protein>
    <recommendedName>
        <fullName evidence="5">Secreted protein</fullName>
    </recommendedName>
</protein>
<feature type="transmembrane region" description="Helical" evidence="1">
    <location>
        <begin position="161"/>
        <end position="179"/>
    </location>
</feature>
<accession>A0A150QDW4</accession>
<dbReference type="Proteomes" id="UP000075260">
    <property type="component" value="Unassembled WGS sequence"/>
</dbReference>
<keyword evidence="1" id="KW-0812">Transmembrane</keyword>
<evidence type="ECO:0000256" key="1">
    <source>
        <dbReference type="SAM" id="Phobius"/>
    </source>
</evidence>
<feature type="transmembrane region" description="Helical" evidence="1">
    <location>
        <begin position="103"/>
        <end position="123"/>
    </location>
</feature>
<proteinExistence type="predicted"/>
<comment type="caution">
    <text evidence="3">The sequence shown here is derived from an EMBL/GenBank/DDBJ whole genome shotgun (WGS) entry which is preliminary data.</text>
</comment>
<sequence>MVWSSWFMRRARWAVMVGAAAACLSLPGRAAAQEAMAPTWEESERPEEVAERRERAALLATHFHDATRLHSSGKALPILFGGLGAASLAAVSLAGDLDAPLRIVWASGSATMLAGGLVGFAAPETYRRGTLATAGLLSQGSLWLGFSLLDSRTLPRMTPVVLSAGYYLSGALSGLNLVLSSYTPVSRLRADHALVATPAWRARLSGAQVAGIERDLLGTAPAIPSWAIHLPVALGGVAAALPALDPDLPESQRLMSVTTGLLTCVWSFAMLDVDHPAQSYQQDLRRAGLSLAPSGPEGAAGLTVSGEF</sequence>
<evidence type="ECO:0008006" key="5">
    <source>
        <dbReference type="Google" id="ProtNLM"/>
    </source>
</evidence>
<organism evidence="3 4">
    <name type="scientific">Sorangium cellulosum</name>
    <name type="common">Polyangium cellulosum</name>
    <dbReference type="NCBI Taxonomy" id="56"/>
    <lineage>
        <taxon>Bacteria</taxon>
        <taxon>Pseudomonadati</taxon>
        <taxon>Myxococcota</taxon>
        <taxon>Polyangia</taxon>
        <taxon>Polyangiales</taxon>
        <taxon>Polyangiaceae</taxon>
        <taxon>Sorangium</taxon>
    </lineage>
</organism>
<keyword evidence="2" id="KW-0732">Signal</keyword>
<feature type="transmembrane region" description="Helical" evidence="1">
    <location>
        <begin position="75"/>
        <end position="94"/>
    </location>
</feature>
<evidence type="ECO:0000313" key="3">
    <source>
        <dbReference type="EMBL" id="KYF66187.1"/>
    </source>
</evidence>
<reference evidence="3 4" key="1">
    <citation type="submission" date="2014-02" db="EMBL/GenBank/DDBJ databases">
        <title>The small core and large imbalanced accessory genome model reveals a collaborative survival strategy of Sorangium cellulosum strains in nature.</title>
        <authorList>
            <person name="Han K."/>
            <person name="Peng R."/>
            <person name="Blom J."/>
            <person name="Li Y.-Z."/>
        </authorList>
    </citation>
    <scope>NUCLEOTIDE SEQUENCE [LARGE SCALE GENOMIC DNA]</scope>
    <source>
        <strain evidence="3 4">So0008-312</strain>
    </source>
</reference>
<evidence type="ECO:0000313" key="4">
    <source>
        <dbReference type="Proteomes" id="UP000075260"/>
    </source>
</evidence>
<keyword evidence="1" id="KW-0472">Membrane</keyword>
<evidence type="ECO:0000256" key="2">
    <source>
        <dbReference type="SAM" id="SignalP"/>
    </source>
</evidence>
<keyword evidence="1" id="KW-1133">Transmembrane helix</keyword>
<dbReference type="AlphaFoldDB" id="A0A150QDW4"/>
<gene>
    <name evidence="3" type="ORF">BE15_00725</name>
</gene>
<name>A0A150QDW4_SORCE</name>
<dbReference type="EMBL" id="JEMA01000766">
    <property type="protein sequence ID" value="KYF66187.1"/>
    <property type="molecule type" value="Genomic_DNA"/>
</dbReference>